<dbReference type="AlphaFoldDB" id="A0A4Y7RNY6"/>
<sequence>MPASSPASEPYGANAKAATDAHGVKVKGSTPPPITPPHEERSFRKRDQLPLIGPLFIRSHPVSKSSQFLKRERLLIPKSACRGTWAIYDTGDSKPAVAWSTMNESLRQAFVAQYLQKVRICERRGKYYKWAGSGLAPWASEPAPLLGLCKASLEHRPPGAASPVQGRSKCGFVYTNAEPVQYTSKPRLTAHLVRYLQERLPPLLAYRVTRTVKATLKDKGQFRSTLGMRYREMVILRLDGQGQTGHSASILPHTGNPHPRAWVTFGKEMLGHANGRQRESIFGGWGFKICATFERGSHMDESLEAKNNRSKGGEIAL</sequence>
<comment type="caution">
    <text evidence="2">The sequence shown here is derived from an EMBL/GenBank/DDBJ whole genome shotgun (WGS) entry which is preliminary data.</text>
</comment>
<keyword evidence="3" id="KW-1185">Reference proteome</keyword>
<organism evidence="2 3">
    <name type="scientific">Coprinellus micaceus</name>
    <name type="common">Glistening ink-cap mushroom</name>
    <name type="synonym">Coprinus micaceus</name>
    <dbReference type="NCBI Taxonomy" id="71717"/>
    <lineage>
        <taxon>Eukaryota</taxon>
        <taxon>Fungi</taxon>
        <taxon>Dikarya</taxon>
        <taxon>Basidiomycota</taxon>
        <taxon>Agaricomycotina</taxon>
        <taxon>Agaricomycetes</taxon>
        <taxon>Agaricomycetidae</taxon>
        <taxon>Agaricales</taxon>
        <taxon>Agaricineae</taxon>
        <taxon>Psathyrellaceae</taxon>
        <taxon>Coprinellus</taxon>
    </lineage>
</organism>
<dbReference type="EMBL" id="QPFP01000482">
    <property type="protein sequence ID" value="TEB10027.1"/>
    <property type="molecule type" value="Genomic_DNA"/>
</dbReference>
<feature type="region of interest" description="Disordered" evidence="1">
    <location>
        <begin position="1"/>
        <end position="44"/>
    </location>
</feature>
<accession>A0A4Y7RNY6</accession>
<evidence type="ECO:0000313" key="2">
    <source>
        <dbReference type="EMBL" id="TEB10027.1"/>
    </source>
</evidence>
<name>A0A4Y7RNY6_COPMI</name>
<reference evidence="2 3" key="1">
    <citation type="journal article" date="2019" name="Nat. Ecol. Evol.">
        <title>Megaphylogeny resolves global patterns of mushroom evolution.</title>
        <authorList>
            <person name="Varga T."/>
            <person name="Krizsan K."/>
            <person name="Foldi C."/>
            <person name="Dima B."/>
            <person name="Sanchez-Garcia M."/>
            <person name="Sanchez-Ramirez S."/>
            <person name="Szollosi G.J."/>
            <person name="Szarkandi J.G."/>
            <person name="Papp V."/>
            <person name="Albert L."/>
            <person name="Andreopoulos W."/>
            <person name="Angelini C."/>
            <person name="Antonin V."/>
            <person name="Barry K.W."/>
            <person name="Bougher N.L."/>
            <person name="Buchanan P."/>
            <person name="Buyck B."/>
            <person name="Bense V."/>
            <person name="Catcheside P."/>
            <person name="Chovatia M."/>
            <person name="Cooper J."/>
            <person name="Damon W."/>
            <person name="Desjardin D."/>
            <person name="Finy P."/>
            <person name="Geml J."/>
            <person name="Haridas S."/>
            <person name="Hughes K."/>
            <person name="Justo A."/>
            <person name="Karasinski D."/>
            <person name="Kautmanova I."/>
            <person name="Kiss B."/>
            <person name="Kocsube S."/>
            <person name="Kotiranta H."/>
            <person name="LaButti K.M."/>
            <person name="Lechner B.E."/>
            <person name="Liimatainen K."/>
            <person name="Lipzen A."/>
            <person name="Lukacs Z."/>
            <person name="Mihaltcheva S."/>
            <person name="Morgado L.N."/>
            <person name="Niskanen T."/>
            <person name="Noordeloos M.E."/>
            <person name="Ohm R.A."/>
            <person name="Ortiz-Santana B."/>
            <person name="Ovrebo C."/>
            <person name="Racz N."/>
            <person name="Riley R."/>
            <person name="Savchenko A."/>
            <person name="Shiryaev A."/>
            <person name="Soop K."/>
            <person name="Spirin V."/>
            <person name="Szebenyi C."/>
            <person name="Tomsovsky M."/>
            <person name="Tulloss R.E."/>
            <person name="Uehling J."/>
            <person name="Grigoriev I.V."/>
            <person name="Vagvolgyi C."/>
            <person name="Papp T."/>
            <person name="Martin F.M."/>
            <person name="Miettinen O."/>
            <person name="Hibbett D.S."/>
            <person name="Nagy L.G."/>
        </authorList>
    </citation>
    <scope>NUCLEOTIDE SEQUENCE [LARGE SCALE GENOMIC DNA]</scope>
    <source>
        <strain evidence="2 3">FP101781</strain>
    </source>
</reference>
<dbReference type="Proteomes" id="UP000298030">
    <property type="component" value="Unassembled WGS sequence"/>
</dbReference>
<evidence type="ECO:0000313" key="3">
    <source>
        <dbReference type="Proteomes" id="UP000298030"/>
    </source>
</evidence>
<gene>
    <name evidence="2" type="ORF">FA13DRAFT_1890602</name>
</gene>
<proteinExistence type="predicted"/>
<evidence type="ECO:0000256" key="1">
    <source>
        <dbReference type="SAM" id="MobiDB-lite"/>
    </source>
</evidence>
<protein>
    <submittedName>
        <fullName evidence="2">Uncharacterized protein</fullName>
    </submittedName>
</protein>